<dbReference type="Gene3D" id="1.20.1720.10">
    <property type="entry name" value="Multidrug resistance protein D"/>
    <property type="match status" value="1"/>
</dbReference>
<dbReference type="InterPro" id="IPR004155">
    <property type="entry name" value="PBS_lyase_HEAT"/>
</dbReference>
<dbReference type="Gene3D" id="1.20.1250.20">
    <property type="entry name" value="MFS general substrate transporter like domains"/>
    <property type="match status" value="1"/>
</dbReference>
<feature type="transmembrane region" description="Helical" evidence="1">
    <location>
        <begin position="324"/>
        <end position="352"/>
    </location>
</feature>
<dbReference type="SUPFAM" id="SSF103473">
    <property type="entry name" value="MFS general substrate transporter"/>
    <property type="match status" value="1"/>
</dbReference>
<evidence type="ECO:0000256" key="1">
    <source>
        <dbReference type="SAM" id="Phobius"/>
    </source>
</evidence>
<dbReference type="EMBL" id="QMPZ01000005">
    <property type="protein sequence ID" value="RLE10614.1"/>
    <property type="molecule type" value="Genomic_DNA"/>
</dbReference>
<dbReference type="PANTHER" id="PTHR23526:SF2">
    <property type="entry name" value="MAJOR FACILITATOR SUPERFAMILY (MFS) PROFILE DOMAIN-CONTAINING PROTEIN"/>
    <property type="match status" value="1"/>
</dbReference>
<dbReference type="Gene3D" id="1.25.10.10">
    <property type="entry name" value="Leucine-rich Repeat Variant"/>
    <property type="match status" value="1"/>
</dbReference>
<dbReference type="AlphaFoldDB" id="A0A497E5X6"/>
<dbReference type="InterPro" id="IPR052528">
    <property type="entry name" value="Sugar_transport-like"/>
</dbReference>
<feature type="transmembrane region" description="Helical" evidence="1">
    <location>
        <begin position="114"/>
        <end position="133"/>
    </location>
</feature>
<keyword evidence="1" id="KW-1133">Transmembrane helix</keyword>
<proteinExistence type="predicted"/>
<feature type="transmembrane region" description="Helical" evidence="1">
    <location>
        <begin position="271"/>
        <end position="291"/>
    </location>
</feature>
<organism evidence="2 3">
    <name type="scientific">Aerophobetes bacterium</name>
    <dbReference type="NCBI Taxonomy" id="2030807"/>
    <lineage>
        <taxon>Bacteria</taxon>
        <taxon>Candidatus Aerophobota</taxon>
    </lineage>
</organism>
<dbReference type="PANTHER" id="PTHR23526">
    <property type="entry name" value="INTEGRAL MEMBRANE TRANSPORT PROTEIN-RELATED"/>
    <property type="match status" value="1"/>
</dbReference>
<feature type="transmembrane region" description="Helical" evidence="1">
    <location>
        <begin position="154"/>
        <end position="171"/>
    </location>
</feature>
<evidence type="ECO:0008006" key="4">
    <source>
        <dbReference type="Google" id="ProtNLM"/>
    </source>
</evidence>
<feature type="transmembrane region" description="Helical" evidence="1">
    <location>
        <begin position="21"/>
        <end position="44"/>
    </location>
</feature>
<feature type="transmembrane region" description="Helical" evidence="1">
    <location>
        <begin position="400"/>
        <end position="420"/>
    </location>
</feature>
<protein>
    <recommendedName>
        <fullName evidence="4">MFS transporter</fullName>
    </recommendedName>
</protein>
<feature type="transmembrane region" description="Helical" evidence="1">
    <location>
        <begin position="81"/>
        <end position="102"/>
    </location>
</feature>
<dbReference type="GO" id="GO:0022857">
    <property type="term" value="F:transmembrane transporter activity"/>
    <property type="evidence" value="ECO:0007669"/>
    <property type="project" value="InterPro"/>
</dbReference>
<feature type="transmembrane region" description="Helical" evidence="1">
    <location>
        <begin position="183"/>
        <end position="203"/>
    </location>
</feature>
<feature type="transmembrane region" description="Helical" evidence="1">
    <location>
        <begin position="237"/>
        <end position="259"/>
    </location>
</feature>
<dbReference type="InterPro" id="IPR036259">
    <property type="entry name" value="MFS_trans_sf"/>
</dbReference>
<keyword evidence="1" id="KW-0472">Membrane</keyword>
<dbReference type="SMART" id="SM00567">
    <property type="entry name" value="EZ_HEAT"/>
    <property type="match status" value="4"/>
</dbReference>
<keyword evidence="1" id="KW-0812">Transmembrane</keyword>
<dbReference type="InterPro" id="IPR011701">
    <property type="entry name" value="MFS"/>
</dbReference>
<dbReference type="InterPro" id="IPR011989">
    <property type="entry name" value="ARM-like"/>
</dbReference>
<dbReference type="Proteomes" id="UP000279422">
    <property type="component" value="Unassembled WGS sequence"/>
</dbReference>
<accession>A0A497E5X6</accession>
<feature type="transmembrane region" description="Helical" evidence="1">
    <location>
        <begin position="300"/>
        <end position="318"/>
    </location>
</feature>
<sequence>MSKSLSGLELSRALKKNILSGSVGFVFFVCMGGAFLTGFALQLGVSPLQIGLLGSLPLMVYPVQVLASYIGERTGERKKIWFWAAILQRALWIPVVFFPFLFARSNPGICIKTLLIVVLLSSLLGSIGVPLWYSWWADIIPSEKGGSFWAKRNIFVNSVALISSLLLARFLDLFPKTDATGGFMGFAILFGIGIICGEIDILIHRSIPDPGMSYHPRKVRLLSLLKKPFQHPNFRRYALFLTIWNFAVYIMAPFVNVYFLKVLRMNYLNIYFLNSLHLGMNILFSQFWGYLEDRFGHKPVMLVCLLGTGIHPLVYLFVTPQNYLILLPIMFSILGALSSGIGIASTNLLLILSPKENKSIFISVFNSLVGLAASIAPLLAGEIVQLTQGLRLSFMGNTFLNLHLLFLLSMFMRLSCLPLLRRIEERQAKPVGLIIKQITAGNPFRLIPNLILLRSKREENKVKAIRSLGKGKNILAVGELISALDDPSLKVRREAAIALGRIGSREAVKPLIEKLESPEAGIQPYVAEALGRIKDKRSAAYLIKHLRDPDRWTREEVIRALSKLEDKTTFQSLMSSLLREEKDPLVFASVVDSLIKTGEAKALWMILPFFKKIDSPLLKRQLAISIGDFLGREGEFYKLLHEELTIFGQRTTHILKEVSGAIRREEKRIRIEGYYRKLNELVEKIEEDYLNQRWAFCIRKISSLSMKLAFIWWRKDGQYFDETTLQESKQSYTILKEKILSLHKKLGVNLCFLDLLATSSTEETSSFEEALLSIYALKQIVKVKSF</sequence>
<feature type="transmembrane region" description="Helical" evidence="1">
    <location>
        <begin position="359"/>
        <end position="380"/>
    </location>
</feature>
<gene>
    <name evidence="2" type="ORF">DRJ00_00930</name>
</gene>
<evidence type="ECO:0000313" key="2">
    <source>
        <dbReference type="EMBL" id="RLE10614.1"/>
    </source>
</evidence>
<dbReference type="Pfam" id="PF07690">
    <property type="entry name" value="MFS_1"/>
    <property type="match status" value="1"/>
</dbReference>
<name>A0A497E5X6_UNCAE</name>
<dbReference type="Pfam" id="PF13646">
    <property type="entry name" value="HEAT_2"/>
    <property type="match status" value="1"/>
</dbReference>
<dbReference type="SUPFAM" id="SSF48371">
    <property type="entry name" value="ARM repeat"/>
    <property type="match status" value="1"/>
</dbReference>
<reference evidence="2 3" key="1">
    <citation type="submission" date="2018-06" db="EMBL/GenBank/DDBJ databases">
        <title>Extensive metabolic versatility and redundancy in microbially diverse, dynamic hydrothermal sediments.</title>
        <authorList>
            <person name="Dombrowski N."/>
            <person name="Teske A."/>
            <person name="Baker B.J."/>
        </authorList>
    </citation>
    <scope>NUCLEOTIDE SEQUENCE [LARGE SCALE GENOMIC DNA]</scope>
    <source>
        <strain evidence="2">B47_G16</strain>
    </source>
</reference>
<dbReference type="InterPro" id="IPR016024">
    <property type="entry name" value="ARM-type_fold"/>
</dbReference>
<evidence type="ECO:0000313" key="3">
    <source>
        <dbReference type="Proteomes" id="UP000279422"/>
    </source>
</evidence>
<comment type="caution">
    <text evidence="2">The sequence shown here is derived from an EMBL/GenBank/DDBJ whole genome shotgun (WGS) entry which is preliminary data.</text>
</comment>